<accession>A0A3N1NTN5</accession>
<dbReference type="OrthoDB" id="9788724at2"/>
<evidence type="ECO:0000259" key="2">
    <source>
        <dbReference type="Pfam" id="PF07786"/>
    </source>
</evidence>
<keyword evidence="1" id="KW-0812">Transmembrane</keyword>
<dbReference type="Proteomes" id="UP000273643">
    <property type="component" value="Unassembled WGS sequence"/>
</dbReference>
<keyword evidence="3" id="KW-0808">Transferase</keyword>
<dbReference type="GO" id="GO:0016746">
    <property type="term" value="F:acyltransferase activity"/>
    <property type="evidence" value="ECO:0007669"/>
    <property type="project" value="UniProtKB-KW"/>
</dbReference>
<evidence type="ECO:0000313" key="4">
    <source>
        <dbReference type="Proteomes" id="UP000273643"/>
    </source>
</evidence>
<keyword evidence="3" id="KW-0012">Acyltransferase</keyword>
<keyword evidence="4" id="KW-1185">Reference proteome</keyword>
<feature type="domain" description="Heparan-alpha-glucosaminide N-acetyltransferase catalytic" evidence="2">
    <location>
        <begin position="9"/>
        <end position="153"/>
    </location>
</feature>
<sequence>MSETSAHRRFLALDVMRGLTLALMILVNTPGSWNAVYAPLLHADWHGATPTDYIFPFFLFIVGSALFFSSRSRTAQPVSARLLNIVRRSALIFLIGVLLNAFPFTEGVATLRIPGVLQRIALAYLLAAPIALFVPGLWRGGIMAVLLLGYWAILQLGEDPYSLQGSVVRQFDLWVFGAEHIWQGKGLAFDPEGLLSTLPSVVTALLGFEATRILVLGASRWRSLGLLALGGVVLVLLGLVWHPWFPINKYLWTSSFVLLTGGTALLVLVALVLLESWPAVKPVYRGFAMLGKNPLFIYVLSIVLAKTLYLIPVGEGSAYQWLYASLAQWFSPTNASLLFALLFVAVHWLVAWWLERKRIVISI</sequence>
<dbReference type="InterPro" id="IPR012429">
    <property type="entry name" value="HGSNAT_cat"/>
</dbReference>
<proteinExistence type="predicted"/>
<dbReference type="Pfam" id="PF07786">
    <property type="entry name" value="HGSNAT_cat"/>
    <property type="match status" value="1"/>
</dbReference>
<feature type="transmembrane region" description="Helical" evidence="1">
    <location>
        <begin position="12"/>
        <end position="33"/>
    </location>
</feature>
<keyword evidence="1" id="KW-1133">Transmembrane helix</keyword>
<feature type="transmembrane region" description="Helical" evidence="1">
    <location>
        <begin position="224"/>
        <end position="244"/>
    </location>
</feature>
<feature type="transmembrane region" description="Helical" evidence="1">
    <location>
        <begin position="197"/>
        <end position="217"/>
    </location>
</feature>
<organism evidence="3 4">
    <name type="scientific">Marinimicrobium koreense</name>
    <dbReference type="NCBI Taxonomy" id="306545"/>
    <lineage>
        <taxon>Bacteria</taxon>
        <taxon>Pseudomonadati</taxon>
        <taxon>Pseudomonadota</taxon>
        <taxon>Gammaproteobacteria</taxon>
        <taxon>Cellvibrionales</taxon>
        <taxon>Cellvibrionaceae</taxon>
        <taxon>Marinimicrobium</taxon>
    </lineage>
</organism>
<name>A0A3N1NTN5_9GAMM</name>
<keyword evidence="1" id="KW-0472">Membrane</keyword>
<dbReference type="PANTHER" id="PTHR31061:SF24">
    <property type="entry name" value="LD22376P"/>
    <property type="match status" value="1"/>
</dbReference>
<feature type="transmembrane region" description="Helical" evidence="1">
    <location>
        <begin position="141"/>
        <end position="157"/>
    </location>
</feature>
<dbReference type="EMBL" id="RJUK01000002">
    <property type="protein sequence ID" value="ROQ18337.1"/>
    <property type="molecule type" value="Genomic_DNA"/>
</dbReference>
<protein>
    <submittedName>
        <fullName evidence="3">Putative acyltransferase</fullName>
    </submittedName>
</protein>
<feature type="transmembrane region" description="Helical" evidence="1">
    <location>
        <begin position="116"/>
        <end position="134"/>
    </location>
</feature>
<feature type="transmembrane region" description="Helical" evidence="1">
    <location>
        <begin position="334"/>
        <end position="354"/>
    </location>
</feature>
<dbReference type="RefSeq" id="WP_123638979.1">
    <property type="nucleotide sequence ID" value="NZ_RJUK01000002.1"/>
</dbReference>
<dbReference type="AlphaFoldDB" id="A0A3N1NTN5"/>
<feature type="transmembrane region" description="Helical" evidence="1">
    <location>
        <begin position="82"/>
        <end position="104"/>
    </location>
</feature>
<dbReference type="PANTHER" id="PTHR31061">
    <property type="entry name" value="LD22376P"/>
    <property type="match status" value="1"/>
</dbReference>
<reference evidence="3 4" key="1">
    <citation type="submission" date="2018-11" db="EMBL/GenBank/DDBJ databases">
        <title>Genomic Encyclopedia of Type Strains, Phase IV (KMG-IV): sequencing the most valuable type-strain genomes for metagenomic binning, comparative biology and taxonomic classification.</title>
        <authorList>
            <person name="Goeker M."/>
        </authorList>
    </citation>
    <scope>NUCLEOTIDE SEQUENCE [LARGE SCALE GENOMIC DNA]</scope>
    <source>
        <strain evidence="3 4">DSM 16974</strain>
    </source>
</reference>
<evidence type="ECO:0000313" key="3">
    <source>
        <dbReference type="EMBL" id="ROQ18337.1"/>
    </source>
</evidence>
<gene>
    <name evidence="3" type="ORF">EDC38_2559</name>
</gene>
<feature type="transmembrane region" description="Helical" evidence="1">
    <location>
        <begin position="250"/>
        <end position="274"/>
    </location>
</feature>
<comment type="caution">
    <text evidence="3">The sequence shown here is derived from an EMBL/GenBank/DDBJ whole genome shotgun (WGS) entry which is preliminary data.</text>
</comment>
<evidence type="ECO:0000256" key="1">
    <source>
        <dbReference type="SAM" id="Phobius"/>
    </source>
</evidence>
<feature type="transmembrane region" description="Helical" evidence="1">
    <location>
        <begin position="53"/>
        <end position="70"/>
    </location>
</feature>
<feature type="transmembrane region" description="Helical" evidence="1">
    <location>
        <begin position="295"/>
        <end position="314"/>
    </location>
</feature>